<sequence length="746" mass="83088">MPLVHRRFQDRLAAQIQTRKTNDGAVIENPLAYMTDKELEEDVKEFAQKKLPVVPYEQILRAARVAKDIRMYDEIARRPGFDSRHHLPVTLTEDEKTALRRERDVTFSERGMWTVIATVSLAALLQGFVQSSWNGAALYDNQWGLTTTEADQRSESDDWRLGAANASPWFVAALIGCPLSLPINYWYGRRGGIAVAAALIFCSSVGAVFAKTWIDLMCVRIINGLGMGIKAVSTPILASETAVGFWRGSAILAWQLWVAFGIMTSFGFNMIFTTAPSPHTVFALINGAPMVPSLALFIIAIWVCPESPRYHLMKGPNYNVEKAYRILQRVRNTELQALRDLYVVHKALDLENVGFGDLDENAALSPGFFWVIRDFFTQYKQLFQQRRLYNAVISTGTVNLAQQLCGVNVCAFYSGTLFSRVGNQSILIEMAYSLGFGAINWLFALPAIKHIDTLGRRKLLLMTLPCMAITMLGAGLAGFIEDQKLRVGITALFLFLFAMAYSPGLGPIPFTLASESFPLSHREAGTSWAISINFFFAAILSLFFPSVNSAIGQTGSLGLFAALNVLALVLVFLLVEETKRRSLEDLDHIFAVSKRDFMRFQMTEILPWFLGKTFLRNRTKRPQLYKDLIWGSYGGEGDTRSRIMDELDGVETVRSYSVAQSPWSEGGPSHIAFAMSPITPVSTDEIGLVGRNPNAVEIGDSRPMASSESPLGSHPPSYQNEEGPNTPTDSPEVQYDDVKYDYRKQE</sequence>
<feature type="transmembrane region" description="Helical" evidence="8">
    <location>
        <begin position="426"/>
        <end position="447"/>
    </location>
</feature>
<dbReference type="AlphaFoldDB" id="A0A179HUB0"/>
<keyword evidence="4 8" id="KW-0812">Transmembrane</keyword>
<dbReference type="GO" id="GO:0015791">
    <property type="term" value="P:polyol transmembrane transport"/>
    <property type="evidence" value="ECO:0007669"/>
    <property type="project" value="UniProtKB-ARBA"/>
</dbReference>
<reference evidence="10" key="2">
    <citation type="submission" date="2023-11" db="EMBL/GenBank/DDBJ databases">
        <authorList>
            <person name="Beijen E."/>
            <person name="Ohm R.A."/>
        </authorList>
    </citation>
    <scope>NUCLEOTIDE SEQUENCE</scope>
    <source>
        <strain evidence="10">CBS 150709</strain>
    </source>
</reference>
<protein>
    <submittedName>
        <fullName evidence="11">Sugar transporter</fullName>
    </submittedName>
</protein>
<feature type="transmembrane region" description="Helical" evidence="8">
    <location>
        <begin position="459"/>
        <end position="480"/>
    </location>
</feature>
<feature type="transmembrane region" description="Helical" evidence="8">
    <location>
        <begin position="492"/>
        <end position="513"/>
    </location>
</feature>
<organism evidence="11 12">
    <name type="scientific">Purpureocillium lilacinum</name>
    <name type="common">Paecilomyces lilacinus</name>
    <dbReference type="NCBI Taxonomy" id="33203"/>
    <lineage>
        <taxon>Eukaryota</taxon>
        <taxon>Fungi</taxon>
        <taxon>Dikarya</taxon>
        <taxon>Ascomycota</taxon>
        <taxon>Pezizomycotina</taxon>
        <taxon>Sordariomycetes</taxon>
        <taxon>Hypocreomycetidae</taxon>
        <taxon>Hypocreales</taxon>
        <taxon>Ophiocordycipitaceae</taxon>
        <taxon>Purpureocillium</taxon>
    </lineage>
</organism>
<feature type="transmembrane region" description="Helical" evidence="8">
    <location>
        <begin position="556"/>
        <end position="575"/>
    </location>
</feature>
<keyword evidence="6 8" id="KW-0472">Membrane</keyword>
<dbReference type="OrthoDB" id="6339427at2759"/>
<evidence type="ECO:0000313" key="12">
    <source>
        <dbReference type="Proteomes" id="UP000078340"/>
    </source>
</evidence>
<dbReference type="Pfam" id="PF00083">
    <property type="entry name" value="Sugar_tr"/>
    <property type="match status" value="1"/>
</dbReference>
<dbReference type="PRINTS" id="PR00171">
    <property type="entry name" value="SUGRTRNSPORT"/>
</dbReference>
<dbReference type="GO" id="GO:0016020">
    <property type="term" value="C:membrane"/>
    <property type="evidence" value="ECO:0007669"/>
    <property type="project" value="UniProtKB-SubCell"/>
</dbReference>
<dbReference type="SUPFAM" id="SSF103473">
    <property type="entry name" value="MFS general substrate transporter"/>
    <property type="match status" value="1"/>
</dbReference>
<dbReference type="PROSITE" id="PS50850">
    <property type="entry name" value="MFS"/>
    <property type="match status" value="1"/>
</dbReference>
<keyword evidence="11" id="KW-0762">Sugar transport</keyword>
<feature type="compositionally biased region" description="Polar residues" evidence="7">
    <location>
        <begin position="704"/>
        <end position="731"/>
    </location>
</feature>
<dbReference type="InterPro" id="IPR036259">
    <property type="entry name" value="MFS_trans_sf"/>
</dbReference>
<dbReference type="InterPro" id="IPR005828">
    <property type="entry name" value="MFS_sugar_transport-like"/>
</dbReference>
<feature type="transmembrane region" description="Helical" evidence="8">
    <location>
        <begin position="194"/>
        <end position="214"/>
    </location>
</feature>
<comment type="subcellular location">
    <subcellularLocation>
        <location evidence="1">Membrane</location>
        <topology evidence="1">Multi-pass membrane protein</topology>
    </subcellularLocation>
</comment>
<dbReference type="EMBL" id="JAWRVI010000004">
    <property type="protein sequence ID" value="KAK4094242.1"/>
    <property type="molecule type" value="Genomic_DNA"/>
</dbReference>
<dbReference type="GO" id="GO:0015798">
    <property type="term" value="P:myo-inositol transport"/>
    <property type="evidence" value="ECO:0007669"/>
    <property type="project" value="UniProtKB-ARBA"/>
</dbReference>
<evidence type="ECO:0000256" key="4">
    <source>
        <dbReference type="ARBA" id="ARBA00022692"/>
    </source>
</evidence>
<evidence type="ECO:0000256" key="1">
    <source>
        <dbReference type="ARBA" id="ARBA00004141"/>
    </source>
</evidence>
<keyword evidence="5 8" id="KW-1133">Transmembrane helix</keyword>
<dbReference type="PANTHER" id="PTHR48020:SF4">
    <property type="entry name" value="SYMPORT, PUTATIVE (AFU_ORTHOLOGUE AFUA_3G11790)-RELATED"/>
    <property type="match status" value="1"/>
</dbReference>
<feature type="transmembrane region" description="Helical" evidence="8">
    <location>
        <begin position="220"/>
        <end position="238"/>
    </location>
</feature>
<dbReference type="PANTHER" id="PTHR48020">
    <property type="entry name" value="PROTON MYO-INOSITOL COTRANSPORTER"/>
    <property type="match status" value="1"/>
</dbReference>
<dbReference type="Proteomes" id="UP000078340">
    <property type="component" value="Unassembled WGS sequence"/>
</dbReference>
<gene>
    <name evidence="10" type="ORF">Purlil1_1733</name>
    <name evidence="11" type="ORF">VFPFJ_02180</name>
</gene>
<evidence type="ECO:0000256" key="6">
    <source>
        <dbReference type="ARBA" id="ARBA00023136"/>
    </source>
</evidence>
<evidence type="ECO:0000259" key="9">
    <source>
        <dbReference type="PROSITE" id="PS50850"/>
    </source>
</evidence>
<feature type="region of interest" description="Disordered" evidence="7">
    <location>
        <begin position="693"/>
        <end position="746"/>
    </location>
</feature>
<reference evidence="10 13" key="3">
    <citation type="journal article" date="2024" name="Microbiol. Resour. Announc.">
        <title>Genome annotations for the ascomycete fungi Trichoderma harzianum, Trichoderma aggressivum, and Purpureocillium lilacinum.</title>
        <authorList>
            <person name="Beijen E.P.W."/>
            <person name="Ohm R.A."/>
        </authorList>
    </citation>
    <scope>NUCLEOTIDE SEQUENCE [LARGE SCALE GENOMIC DNA]</scope>
    <source>
        <strain evidence="10 13">CBS 150709</strain>
    </source>
</reference>
<feature type="transmembrane region" description="Helical" evidence="8">
    <location>
        <begin position="169"/>
        <end position="187"/>
    </location>
</feature>
<feature type="compositionally biased region" description="Basic and acidic residues" evidence="7">
    <location>
        <begin position="736"/>
        <end position="746"/>
    </location>
</feature>
<evidence type="ECO:0000313" key="13">
    <source>
        <dbReference type="Proteomes" id="UP001287286"/>
    </source>
</evidence>
<dbReference type="InterPro" id="IPR020846">
    <property type="entry name" value="MFS_dom"/>
</dbReference>
<evidence type="ECO:0000256" key="2">
    <source>
        <dbReference type="ARBA" id="ARBA00010992"/>
    </source>
</evidence>
<evidence type="ECO:0000256" key="8">
    <source>
        <dbReference type="SAM" id="Phobius"/>
    </source>
</evidence>
<evidence type="ECO:0000256" key="3">
    <source>
        <dbReference type="ARBA" id="ARBA00022448"/>
    </source>
</evidence>
<dbReference type="EMBL" id="LSBI01000002">
    <property type="protein sequence ID" value="OAQ93019.1"/>
    <property type="molecule type" value="Genomic_DNA"/>
</dbReference>
<dbReference type="Gene3D" id="1.20.1250.20">
    <property type="entry name" value="MFS general substrate transporter like domains"/>
    <property type="match status" value="1"/>
</dbReference>
<dbReference type="Proteomes" id="UP001287286">
    <property type="component" value="Unassembled WGS sequence"/>
</dbReference>
<name>A0A179HUB0_PURLI</name>
<dbReference type="PROSITE" id="PS00217">
    <property type="entry name" value="SUGAR_TRANSPORT_2"/>
    <property type="match status" value="1"/>
</dbReference>
<feature type="domain" description="Major facilitator superfamily (MFS) profile" evidence="9">
    <location>
        <begin position="115"/>
        <end position="579"/>
    </location>
</feature>
<dbReference type="OMA" id="TAVGFWR"/>
<comment type="caution">
    <text evidence="11">The sequence shown here is derived from an EMBL/GenBank/DDBJ whole genome shotgun (WGS) entry which is preliminary data.</text>
</comment>
<feature type="transmembrane region" description="Helical" evidence="8">
    <location>
        <begin position="111"/>
        <end position="129"/>
    </location>
</feature>
<keyword evidence="13" id="KW-1185">Reference proteome</keyword>
<feature type="transmembrane region" description="Helical" evidence="8">
    <location>
        <begin position="284"/>
        <end position="304"/>
    </location>
</feature>
<evidence type="ECO:0000256" key="5">
    <source>
        <dbReference type="ARBA" id="ARBA00022989"/>
    </source>
</evidence>
<keyword evidence="3" id="KW-0813">Transport</keyword>
<reference evidence="11 12" key="1">
    <citation type="submission" date="2016-02" db="EMBL/GenBank/DDBJ databases">
        <title>Biosynthesis of antibiotic leucinostatins and their inhibition on Phytophthora in bio-control Purpureocillium lilacinum.</title>
        <authorList>
            <person name="Wang G."/>
            <person name="Liu Z."/>
            <person name="Lin R."/>
            <person name="Li E."/>
            <person name="Mao Z."/>
            <person name="Ling J."/>
            <person name="Yin W."/>
            <person name="Xie B."/>
        </authorList>
    </citation>
    <scope>NUCLEOTIDE SEQUENCE [LARGE SCALE GENOMIC DNA]</scope>
    <source>
        <strain evidence="11">PLFJ-1</strain>
    </source>
</reference>
<proteinExistence type="inferred from homology"/>
<feature type="transmembrane region" description="Helical" evidence="8">
    <location>
        <begin position="250"/>
        <end position="272"/>
    </location>
</feature>
<dbReference type="GO" id="GO:0022857">
    <property type="term" value="F:transmembrane transporter activity"/>
    <property type="evidence" value="ECO:0007669"/>
    <property type="project" value="InterPro"/>
</dbReference>
<evidence type="ECO:0000313" key="11">
    <source>
        <dbReference type="EMBL" id="OAQ93019.1"/>
    </source>
</evidence>
<dbReference type="InterPro" id="IPR050814">
    <property type="entry name" value="Myo-inositol_Transporter"/>
</dbReference>
<comment type="similarity">
    <text evidence="2">Belongs to the major facilitator superfamily. Sugar transporter (TC 2.A.1.1) family.</text>
</comment>
<dbReference type="InterPro" id="IPR005829">
    <property type="entry name" value="Sugar_transporter_CS"/>
</dbReference>
<dbReference type="InterPro" id="IPR003663">
    <property type="entry name" value="Sugar/inositol_transpt"/>
</dbReference>
<accession>A0A179HUB0</accession>
<feature type="transmembrane region" description="Helical" evidence="8">
    <location>
        <begin position="525"/>
        <end position="544"/>
    </location>
</feature>
<evidence type="ECO:0000313" key="10">
    <source>
        <dbReference type="EMBL" id="KAK4094242.1"/>
    </source>
</evidence>
<evidence type="ECO:0000256" key="7">
    <source>
        <dbReference type="SAM" id="MobiDB-lite"/>
    </source>
</evidence>